<evidence type="ECO:0000256" key="2">
    <source>
        <dbReference type="ARBA" id="ARBA00004637"/>
    </source>
</evidence>
<dbReference type="GO" id="GO:0003954">
    <property type="term" value="F:NADH dehydrogenase activity"/>
    <property type="evidence" value="ECO:0007669"/>
    <property type="project" value="InterPro"/>
</dbReference>
<dbReference type="EMBL" id="JAVYJV010000006">
    <property type="protein sequence ID" value="KAK4368526.1"/>
    <property type="molecule type" value="Genomic_DNA"/>
</dbReference>
<feature type="domain" description="FAD/NAD(P)-binding" evidence="12">
    <location>
        <begin position="6"/>
        <end position="79"/>
    </location>
</feature>
<keyword evidence="9" id="KW-0496">Mitochondrion</keyword>
<dbReference type="Gene3D" id="3.50.50.100">
    <property type="match status" value="1"/>
</dbReference>
<sequence>MKVKSTGEYVVVPHGMVVWSTGVGTRPFVRDFMEEIGQGKRWVLATDEWLRVKGCPDVYAIGDCTTVDQRKIMVAAQQGSYLAGCFNRWEKCNTNPEGPRVFGCDGRHAFRPFTYRHLGKFAPLGGSKAAAELPGDWVSMGRSTQWLWYSVYAR</sequence>
<evidence type="ECO:0000256" key="7">
    <source>
        <dbReference type="ARBA" id="ARBA00023002"/>
    </source>
</evidence>
<evidence type="ECO:0000313" key="14">
    <source>
        <dbReference type="Proteomes" id="UP001291623"/>
    </source>
</evidence>
<evidence type="ECO:0000256" key="1">
    <source>
        <dbReference type="ARBA" id="ARBA00004275"/>
    </source>
</evidence>
<proteinExistence type="inferred from homology"/>
<dbReference type="PANTHER" id="PTHR43706:SF29">
    <property type="entry name" value="NADH:UBIQUINONE REDUCTASE (NON-ELECTROGENIC)"/>
    <property type="match status" value="1"/>
</dbReference>
<comment type="similarity">
    <text evidence="3">Belongs to the NADH dehydrogenase family.</text>
</comment>
<comment type="catalytic activity">
    <reaction evidence="11">
        <text>a ubiquinone + NADH + H(+) = a ubiquinol + NAD(+)</text>
        <dbReference type="Rhea" id="RHEA:23152"/>
        <dbReference type="Rhea" id="RHEA-COMP:9565"/>
        <dbReference type="Rhea" id="RHEA-COMP:9566"/>
        <dbReference type="ChEBI" id="CHEBI:15378"/>
        <dbReference type="ChEBI" id="CHEBI:16389"/>
        <dbReference type="ChEBI" id="CHEBI:17976"/>
        <dbReference type="ChEBI" id="CHEBI:57540"/>
        <dbReference type="ChEBI" id="CHEBI:57945"/>
    </reaction>
</comment>
<keyword evidence="4" id="KW-0285">Flavoprotein</keyword>
<keyword evidence="10" id="KW-0576">Peroxisome</keyword>
<evidence type="ECO:0000256" key="9">
    <source>
        <dbReference type="ARBA" id="ARBA00023128"/>
    </source>
</evidence>
<keyword evidence="8" id="KW-0520">NAD</keyword>
<evidence type="ECO:0000256" key="3">
    <source>
        <dbReference type="ARBA" id="ARBA00005272"/>
    </source>
</evidence>
<comment type="caution">
    <text evidence="13">The sequence shown here is derived from an EMBL/GenBank/DDBJ whole genome shotgun (WGS) entry which is preliminary data.</text>
</comment>
<dbReference type="SUPFAM" id="SSF51905">
    <property type="entry name" value="FAD/NAD(P)-binding domain"/>
    <property type="match status" value="1"/>
</dbReference>
<organism evidence="13 14">
    <name type="scientific">Anisodus tanguticus</name>
    <dbReference type="NCBI Taxonomy" id="243964"/>
    <lineage>
        <taxon>Eukaryota</taxon>
        <taxon>Viridiplantae</taxon>
        <taxon>Streptophyta</taxon>
        <taxon>Embryophyta</taxon>
        <taxon>Tracheophyta</taxon>
        <taxon>Spermatophyta</taxon>
        <taxon>Magnoliopsida</taxon>
        <taxon>eudicotyledons</taxon>
        <taxon>Gunneridae</taxon>
        <taxon>Pentapetalae</taxon>
        <taxon>asterids</taxon>
        <taxon>lamiids</taxon>
        <taxon>Solanales</taxon>
        <taxon>Solanaceae</taxon>
        <taxon>Solanoideae</taxon>
        <taxon>Hyoscyameae</taxon>
        <taxon>Anisodus</taxon>
    </lineage>
</organism>
<reference evidence="13" key="1">
    <citation type="submission" date="2023-12" db="EMBL/GenBank/DDBJ databases">
        <title>Genome assembly of Anisodus tanguticus.</title>
        <authorList>
            <person name="Wang Y.-J."/>
        </authorList>
    </citation>
    <scope>NUCLEOTIDE SEQUENCE</scope>
    <source>
        <strain evidence="13">KB-2021</strain>
        <tissue evidence="13">Leaf</tissue>
    </source>
</reference>
<evidence type="ECO:0000313" key="13">
    <source>
        <dbReference type="EMBL" id="KAK4368526.1"/>
    </source>
</evidence>
<keyword evidence="7" id="KW-0560">Oxidoreductase</keyword>
<evidence type="ECO:0000256" key="4">
    <source>
        <dbReference type="ARBA" id="ARBA00022630"/>
    </source>
</evidence>
<dbReference type="GO" id="GO:0005777">
    <property type="term" value="C:peroxisome"/>
    <property type="evidence" value="ECO:0007669"/>
    <property type="project" value="UniProtKB-SubCell"/>
</dbReference>
<evidence type="ECO:0000256" key="8">
    <source>
        <dbReference type="ARBA" id="ARBA00023027"/>
    </source>
</evidence>
<dbReference type="InterPro" id="IPR045024">
    <property type="entry name" value="NDH-2"/>
</dbReference>
<evidence type="ECO:0000259" key="12">
    <source>
        <dbReference type="Pfam" id="PF07992"/>
    </source>
</evidence>
<dbReference type="InterPro" id="IPR023753">
    <property type="entry name" value="FAD/NAD-binding_dom"/>
</dbReference>
<dbReference type="Proteomes" id="UP001291623">
    <property type="component" value="Unassembled WGS sequence"/>
</dbReference>
<dbReference type="PANTHER" id="PTHR43706">
    <property type="entry name" value="NADH DEHYDROGENASE"/>
    <property type="match status" value="1"/>
</dbReference>
<evidence type="ECO:0000256" key="11">
    <source>
        <dbReference type="ARBA" id="ARBA00049010"/>
    </source>
</evidence>
<evidence type="ECO:0000256" key="6">
    <source>
        <dbReference type="ARBA" id="ARBA00022827"/>
    </source>
</evidence>
<dbReference type="GO" id="GO:0005743">
    <property type="term" value="C:mitochondrial inner membrane"/>
    <property type="evidence" value="ECO:0007669"/>
    <property type="project" value="UniProtKB-SubCell"/>
</dbReference>
<dbReference type="AlphaFoldDB" id="A0AAE1SGS4"/>
<protein>
    <recommendedName>
        <fullName evidence="12">FAD/NAD(P)-binding domain-containing protein</fullName>
    </recommendedName>
</protein>
<evidence type="ECO:0000256" key="10">
    <source>
        <dbReference type="ARBA" id="ARBA00023140"/>
    </source>
</evidence>
<gene>
    <name evidence="13" type="ORF">RND71_012318</name>
</gene>
<keyword evidence="6" id="KW-0274">FAD</keyword>
<keyword evidence="5" id="KW-0999">Mitochondrion inner membrane</keyword>
<comment type="subcellular location">
    <subcellularLocation>
        <location evidence="2">Mitochondrion inner membrane</location>
        <topology evidence="2">Peripheral membrane protein</topology>
    </subcellularLocation>
    <subcellularLocation>
        <location evidence="1">Peroxisome</location>
    </subcellularLocation>
</comment>
<accession>A0AAE1SGS4</accession>
<evidence type="ECO:0000256" key="5">
    <source>
        <dbReference type="ARBA" id="ARBA00022792"/>
    </source>
</evidence>
<name>A0AAE1SGS4_9SOLA</name>
<dbReference type="Pfam" id="PF07992">
    <property type="entry name" value="Pyr_redox_2"/>
    <property type="match status" value="1"/>
</dbReference>
<keyword evidence="5" id="KW-0472">Membrane</keyword>
<keyword evidence="14" id="KW-1185">Reference proteome</keyword>
<dbReference type="InterPro" id="IPR036188">
    <property type="entry name" value="FAD/NAD-bd_sf"/>
</dbReference>